<dbReference type="Proteomes" id="UP001612812">
    <property type="component" value="Unassembled WGS sequence"/>
</dbReference>
<evidence type="ECO:0008006" key="3">
    <source>
        <dbReference type="Google" id="ProtNLM"/>
    </source>
</evidence>
<accession>A0ABW7ZQ43</accession>
<dbReference type="RefSeq" id="WP_396770587.1">
    <property type="nucleotide sequence ID" value="NZ_JBITLA010000010.1"/>
</dbReference>
<organism evidence="1 2">
    <name type="scientific">Micromonospora maritima</name>
    <dbReference type="NCBI Taxonomy" id="986711"/>
    <lineage>
        <taxon>Bacteria</taxon>
        <taxon>Bacillati</taxon>
        <taxon>Actinomycetota</taxon>
        <taxon>Actinomycetes</taxon>
        <taxon>Micromonosporales</taxon>
        <taxon>Micromonosporaceae</taxon>
        <taxon>Micromonospora</taxon>
    </lineage>
</organism>
<keyword evidence="2" id="KW-1185">Reference proteome</keyword>
<comment type="caution">
    <text evidence="1">The sequence shown here is derived from an EMBL/GenBank/DDBJ whole genome shotgun (WGS) entry which is preliminary data.</text>
</comment>
<name>A0ABW7ZQ43_9ACTN</name>
<evidence type="ECO:0000313" key="1">
    <source>
        <dbReference type="EMBL" id="MFI7264951.1"/>
    </source>
</evidence>
<proteinExistence type="predicted"/>
<evidence type="ECO:0000313" key="2">
    <source>
        <dbReference type="Proteomes" id="UP001612812"/>
    </source>
</evidence>
<sequence>MLVVLIAGCGEVGEPKNASAPPVDRQAVCAPAQQAVRDTERLMGRAVGGVNSAERDRFTDEVRAMAERLRTVATADSELDAVLDRHADEILKAAPVLANGGLSAVADLDTEALAAAEKQLKQLCAGEEAQAGGSPGAEAQAALTTACAALAKVDDGPGARADKLWSSVRAAGAAEGRTERELRSAWEEVASGYGEQYAEISINIDELRQFRSAVFQVSASRENAAAMLAEPDGVTKVAAYLDKAEVRAFEQTVRDGCR</sequence>
<reference evidence="1 2" key="1">
    <citation type="submission" date="2024-10" db="EMBL/GenBank/DDBJ databases">
        <title>The Natural Products Discovery Center: Release of the First 8490 Sequenced Strains for Exploring Actinobacteria Biosynthetic Diversity.</title>
        <authorList>
            <person name="Kalkreuter E."/>
            <person name="Kautsar S.A."/>
            <person name="Yang D."/>
            <person name="Bader C.D."/>
            <person name="Teijaro C.N."/>
            <person name="Fluegel L."/>
            <person name="Davis C.M."/>
            <person name="Simpson J.R."/>
            <person name="Lauterbach L."/>
            <person name="Steele A.D."/>
            <person name="Gui C."/>
            <person name="Meng S."/>
            <person name="Li G."/>
            <person name="Viehrig K."/>
            <person name="Ye F."/>
            <person name="Su P."/>
            <person name="Kiefer A.F."/>
            <person name="Nichols A."/>
            <person name="Cepeda A.J."/>
            <person name="Yan W."/>
            <person name="Fan B."/>
            <person name="Jiang Y."/>
            <person name="Adhikari A."/>
            <person name="Zheng C.-J."/>
            <person name="Schuster L."/>
            <person name="Cowan T.M."/>
            <person name="Smanski M.J."/>
            <person name="Chevrette M.G."/>
            <person name="De Carvalho L.P.S."/>
            <person name="Shen B."/>
        </authorList>
    </citation>
    <scope>NUCLEOTIDE SEQUENCE [LARGE SCALE GENOMIC DNA]</scope>
    <source>
        <strain evidence="1 2">NPDC049845</strain>
    </source>
</reference>
<protein>
    <recommendedName>
        <fullName evidence="3">Lipoprotein</fullName>
    </recommendedName>
</protein>
<dbReference type="EMBL" id="JBITLE010000009">
    <property type="protein sequence ID" value="MFI7264951.1"/>
    <property type="molecule type" value="Genomic_DNA"/>
</dbReference>
<gene>
    <name evidence="1" type="ORF">ACIBP4_21960</name>
</gene>